<keyword evidence="4" id="KW-1185">Reference proteome</keyword>
<protein>
    <recommendedName>
        <fullName evidence="5">AAA+ superfamily ATPase</fullName>
    </recommendedName>
</protein>
<organism evidence="3 4">
    <name type="scientific">Promicromonospora sukumoe</name>
    <dbReference type="NCBI Taxonomy" id="88382"/>
    <lineage>
        <taxon>Bacteria</taxon>
        <taxon>Bacillati</taxon>
        <taxon>Actinomycetota</taxon>
        <taxon>Actinomycetes</taxon>
        <taxon>Micrococcales</taxon>
        <taxon>Promicromonosporaceae</taxon>
        <taxon>Promicromonospora</taxon>
    </lineage>
</organism>
<dbReference type="InterPro" id="IPR041682">
    <property type="entry name" value="AAA_14"/>
</dbReference>
<dbReference type="InterPro" id="IPR027417">
    <property type="entry name" value="P-loop_NTPase"/>
</dbReference>
<evidence type="ECO:0000259" key="2">
    <source>
        <dbReference type="Pfam" id="PF13635"/>
    </source>
</evidence>
<dbReference type="SUPFAM" id="SSF52540">
    <property type="entry name" value="P-loop containing nucleoside triphosphate hydrolases"/>
    <property type="match status" value="1"/>
</dbReference>
<proteinExistence type="predicted"/>
<evidence type="ECO:0000313" key="3">
    <source>
        <dbReference type="EMBL" id="MBA8810586.1"/>
    </source>
</evidence>
<sequence>MVAYSTRVVDRLLDRYLEGLPAVALQGPKGVGKTATAQQRVQRTIDLSDQFAREAFRAAQDPLAGLDGATLIDEWQREPGSWDQVKRAVDRGAAPGSFLIAGSSTPPGATVHSGAGRILTLRMRPLSLYERGVAVDGVSLADLLDGGKPAAAGATGVDLRTYTQEILASGFPGIRRIPADLRQDQIDAYLDATVSQEFAEQGVSVRRPATLRAWMAAYAAATATTSTYTTILDAATPGLPDKPARSTTLVYRDVLTRAFLLDPLEPWMPSRNHLKRLGQTPKHYLADPALAARLLGASEKGLLAGRATGPDVPRDGTLLGALFEHLVASSVQVYAQAARARTGHLRTQDGRHEVDLIVERDGAVLALEVKLAATVTDDDVKHLVWLREQIGEDLVDAAVISTGPDAYRRRDGIAVIPAALLVP</sequence>
<dbReference type="InterPro" id="IPR025420">
    <property type="entry name" value="DUF4143"/>
</dbReference>
<reference evidence="3 4" key="1">
    <citation type="submission" date="2020-07" db="EMBL/GenBank/DDBJ databases">
        <title>Sequencing the genomes of 1000 actinobacteria strains.</title>
        <authorList>
            <person name="Klenk H.-P."/>
        </authorList>
    </citation>
    <scope>NUCLEOTIDE SEQUENCE [LARGE SCALE GENOMIC DNA]</scope>
    <source>
        <strain evidence="3 4">DSM 44121</strain>
    </source>
</reference>
<dbReference type="PANTHER" id="PTHR43566:SF2">
    <property type="entry name" value="DUF4143 DOMAIN-CONTAINING PROTEIN"/>
    <property type="match status" value="1"/>
</dbReference>
<evidence type="ECO:0000313" key="4">
    <source>
        <dbReference type="Proteomes" id="UP000540568"/>
    </source>
</evidence>
<dbReference type="AlphaFoldDB" id="A0A7W3JD08"/>
<feature type="domain" description="AAA" evidence="1">
    <location>
        <begin position="22"/>
        <end position="130"/>
    </location>
</feature>
<feature type="domain" description="DUF4143" evidence="2">
    <location>
        <begin position="204"/>
        <end position="371"/>
    </location>
</feature>
<dbReference type="Pfam" id="PF13635">
    <property type="entry name" value="DUF4143"/>
    <property type="match status" value="1"/>
</dbReference>
<dbReference type="Proteomes" id="UP000540568">
    <property type="component" value="Unassembled WGS sequence"/>
</dbReference>
<dbReference type="PANTHER" id="PTHR43566">
    <property type="entry name" value="CONSERVED PROTEIN"/>
    <property type="match status" value="1"/>
</dbReference>
<evidence type="ECO:0008006" key="5">
    <source>
        <dbReference type="Google" id="ProtNLM"/>
    </source>
</evidence>
<dbReference type="RefSeq" id="WP_182619666.1">
    <property type="nucleotide sequence ID" value="NZ_BAAATF010000015.1"/>
</dbReference>
<dbReference type="Pfam" id="PF13173">
    <property type="entry name" value="AAA_14"/>
    <property type="match status" value="1"/>
</dbReference>
<dbReference type="EMBL" id="JACGWV010000002">
    <property type="protein sequence ID" value="MBA8810586.1"/>
    <property type="molecule type" value="Genomic_DNA"/>
</dbReference>
<evidence type="ECO:0000259" key="1">
    <source>
        <dbReference type="Pfam" id="PF13173"/>
    </source>
</evidence>
<name>A0A7W3JD08_9MICO</name>
<accession>A0A7W3JD08</accession>
<gene>
    <name evidence="3" type="ORF">FHX71_004562</name>
</gene>
<comment type="caution">
    <text evidence="3">The sequence shown here is derived from an EMBL/GenBank/DDBJ whole genome shotgun (WGS) entry which is preliminary data.</text>
</comment>